<name>A0ABU7M837_9ACTN</name>
<organism evidence="2 3">
    <name type="scientific">Gordonia sesuvii</name>
    <dbReference type="NCBI Taxonomy" id="3116777"/>
    <lineage>
        <taxon>Bacteria</taxon>
        <taxon>Bacillati</taxon>
        <taxon>Actinomycetota</taxon>
        <taxon>Actinomycetes</taxon>
        <taxon>Mycobacteriales</taxon>
        <taxon>Gordoniaceae</taxon>
        <taxon>Gordonia</taxon>
    </lineage>
</organism>
<dbReference type="Proteomes" id="UP001347146">
    <property type="component" value="Unassembled WGS sequence"/>
</dbReference>
<protein>
    <submittedName>
        <fullName evidence="2">Condensation domain-containing protein</fullName>
    </submittedName>
</protein>
<reference evidence="2 3" key="1">
    <citation type="submission" date="2024-01" db="EMBL/GenBank/DDBJ databases">
        <title>Draft genome sequence of Gordonia sp. LSe1-13.</title>
        <authorList>
            <person name="Suphannarot A."/>
            <person name="Mingma R."/>
        </authorList>
    </citation>
    <scope>NUCLEOTIDE SEQUENCE [LARGE SCALE GENOMIC DNA]</scope>
    <source>
        <strain evidence="2 3">LSe1-13</strain>
    </source>
</reference>
<sequence length="468" mass="51581">MHVTTIDHFRPQAGDFLTWSVDSVGSPQVSRVPPSFNQSVHLAGAEQHSTWLATAFRVTGRIDRRALSRAYHALITRHGTLHSSFTRCDNRIVRMEYDPSTLRLIENPGVRATDDCAMQHALWASLDAACHPFGFPAYLLGAIDRHDESTIICGFDHAHVDAYSMSIIVDDLHRLYHGYRRMPAEFSAESLMMSGSFVDYCAEEAEMTDISDSDPRLKAWLRFFDECERRPPTFPLDLGVPPGQTATQAADVRPLLGRSDTERFAAFCRRNGSSVYGGILSAMALAVRDLGGGRELPLLFPMHTRRSEPWRNAVGWFTTNAPIRVVAGDGPAVTVQQTGPALRRAVELGGIPVSQVIAALGGLRRERNDIFMVSYVDYRTLPAATLRDELDAHHISNVTTADDAQFWVSRTRGGLSIRSRYPDTPTGRATITSFLDQVRVVLDAAIAAPTDLLVPPTMTPPLDAVADG</sequence>
<dbReference type="Pfam" id="PF00668">
    <property type="entry name" value="Condensation"/>
    <property type="match status" value="1"/>
</dbReference>
<evidence type="ECO:0000259" key="1">
    <source>
        <dbReference type="Pfam" id="PF00668"/>
    </source>
</evidence>
<dbReference type="PANTHER" id="PTHR45527:SF1">
    <property type="entry name" value="FATTY ACID SYNTHASE"/>
    <property type="match status" value="1"/>
</dbReference>
<keyword evidence="3" id="KW-1185">Reference proteome</keyword>
<dbReference type="Gene3D" id="3.30.559.30">
    <property type="entry name" value="Nonribosomal peptide synthetase, condensation domain"/>
    <property type="match status" value="1"/>
</dbReference>
<dbReference type="Gene3D" id="3.30.559.10">
    <property type="entry name" value="Chloramphenicol acetyltransferase-like domain"/>
    <property type="match status" value="1"/>
</dbReference>
<comment type="caution">
    <text evidence="2">The sequence shown here is derived from an EMBL/GenBank/DDBJ whole genome shotgun (WGS) entry which is preliminary data.</text>
</comment>
<proteinExistence type="predicted"/>
<feature type="domain" description="Condensation" evidence="1">
    <location>
        <begin position="46"/>
        <end position="454"/>
    </location>
</feature>
<gene>
    <name evidence="2" type="ORF">VZC37_02355</name>
</gene>
<dbReference type="EMBL" id="JAZDUF010000001">
    <property type="protein sequence ID" value="MEE3849157.1"/>
    <property type="molecule type" value="Genomic_DNA"/>
</dbReference>
<dbReference type="PANTHER" id="PTHR45527">
    <property type="entry name" value="NONRIBOSOMAL PEPTIDE SYNTHETASE"/>
    <property type="match status" value="1"/>
</dbReference>
<evidence type="ECO:0000313" key="2">
    <source>
        <dbReference type="EMBL" id="MEE3849157.1"/>
    </source>
</evidence>
<dbReference type="RefSeq" id="WP_330430808.1">
    <property type="nucleotide sequence ID" value="NZ_JAZDUF010000001.1"/>
</dbReference>
<dbReference type="InterPro" id="IPR001242">
    <property type="entry name" value="Condensation_dom"/>
</dbReference>
<dbReference type="InterPro" id="IPR023213">
    <property type="entry name" value="CAT-like_dom_sf"/>
</dbReference>
<accession>A0ABU7M837</accession>
<dbReference type="SUPFAM" id="SSF52777">
    <property type="entry name" value="CoA-dependent acyltransferases"/>
    <property type="match status" value="2"/>
</dbReference>
<evidence type="ECO:0000313" key="3">
    <source>
        <dbReference type="Proteomes" id="UP001347146"/>
    </source>
</evidence>